<feature type="transmembrane region" description="Helical" evidence="1">
    <location>
        <begin position="27"/>
        <end position="45"/>
    </location>
</feature>
<keyword evidence="1" id="KW-0812">Transmembrane</keyword>
<organism evidence="2 3">
    <name type="scientific">Actinoplanes ianthinogenes</name>
    <dbReference type="NCBI Taxonomy" id="122358"/>
    <lineage>
        <taxon>Bacteria</taxon>
        <taxon>Bacillati</taxon>
        <taxon>Actinomycetota</taxon>
        <taxon>Actinomycetes</taxon>
        <taxon>Micromonosporales</taxon>
        <taxon>Micromonosporaceae</taxon>
        <taxon>Actinoplanes</taxon>
    </lineage>
</organism>
<evidence type="ECO:0000313" key="2">
    <source>
        <dbReference type="EMBL" id="BCJ44256.1"/>
    </source>
</evidence>
<keyword evidence="3" id="KW-1185">Reference proteome</keyword>
<accession>A0ABN6CH33</accession>
<proteinExistence type="predicted"/>
<protein>
    <submittedName>
        <fullName evidence="2">Uncharacterized protein</fullName>
    </submittedName>
</protein>
<reference evidence="2 3" key="1">
    <citation type="submission" date="2020-08" db="EMBL/GenBank/DDBJ databases">
        <title>Whole genome shotgun sequence of Actinoplanes ianthinogenes NBRC 13996.</title>
        <authorList>
            <person name="Komaki H."/>
            <person name="Tamura T."/>
        </authorList>
    </citation>
    <scope>NUCLEOTIDE SEQUENCE [LARGE SCALE GENOMIC DNA]</scope>
    <source>
        <strain evidence="2 3">NBRC 13996</strain>
    </source>
</reference>
<evidence type="ECO:0000313" key="3">
    <source>
        <dbReference type="Proteomes" id="UP000676967"/>
    </source>
</evidence>
<keyword evidence="1" id="KW-0472">Membrane</keyword>
<dbReference type="Proteomes" id="UP000676967">
    <property type="component" value="Chromosome"/>
</dbReference>
<keyword evidence="1" id="KW-1133">Transmembrane helix</keyword>
<gene>
    <name evidence="2" type="ORF">Aiant_49130</name>
</gene>
<sequence length="65" mass="7569">MTERFVHLRKRPLPGIQAGGMSTSVEWTSAIFLITVTALVIINLYSPDEGRRRRALRLLRMFLRR</sequence>
<name>A0ABN6CH33_9ACTN</name>
<dbReference type="EMBL" id="AP023356">
    <property type="protein sequence ID" value="BCJ44256.1"/>
    <property type="molecule type" value="Genomic_DNA"/>
</dbReference>
<evidence type="ECO:0000256" key="1">
    <source>
        <dbReference type="SAM" id="Phobius"/>
    </source>
</evidence>